<sequence length="930" mass="105661">MNMHVKFVTFNCKNIIRSAECVRKICETADIVALQETWLLPHDIPFLDTISDKFAYTGKSAVDTSAGVLRGRPYGGVAVLWRKSVFPSVSVLKCNSDRIAAIRVEIHERSMLILSVYMPTDSKDNLIEFTECLSEINSIIEISDVESMYVLGDFNAHPGESFALQLLDFCAEQSWTCVDLDLLPNDSHTFVSEAHGCRRWLDHCVVTSAARSTIDNVTILYDTYWSDHYPMQLTCNLNLIKTKILTSTEFKNNVMWGEREPRQIEAYHSYCHANLRLIDFPPELATCADKRCNCDLHKSLINEMYKNIVRILSEGAESSCNAVLNPGKHIIGWNKHVREAHGRARQCYRNWLLYGKPNSGQLYNEMTESRRLFKVKLKWCQNNQQQIKMDIIARHHSNNNFSKFWKSTNKLNLKPSRPVSVEGEHKPDDIARLFQRHFRVEPSVIPVQSEEMSVSDAGAIPGDIDVRFTAKDVDIVIKSMKRGKSPGHDGLSIEHLRFAGVHLPRVLALLFNLCINHSYLPHDLMYTIVVPIVKNRTGNVSDRSNYRPISLATVIAKVMDSLLDGHLAKHIKLHDGQFGFRTGLSTESAILCLKQTVQYYTARKTPVYACFLDLSRAFDLVSYDLLWTKMSQDTSLPPEIVSIFKYWYKNQKNTVRWAASRSDEYKLECGVRQGGLTSPKLFNLYMDRLIGELSSSGIGCHIDGICVNNISYADDMALLSPSIGALRKLLRMCEEYAGAHGLKYNVEKSEILVFKAPRKEVTGLPPVSLYGTPLNQVTHFKYLGHWVTEDLKDDMDVERERRALSVRCNMLARRFARCTEQVKVTLFRAFCQTFYTCSLWAKYTRRTYDALRVQYNNAFRVLMGLPRYCSASGMYAEARVDGFHAVIRKRSASLLARVRGSPSAILTACADRADSVLMAHLISLHARASA</sequence>
<protein>
    <submittedName>
        <fullName evidence="1">Uncharacterized protein</fullName>
    </submittedName>
</protein>
<comment type="caution">
    <text evidence="1">The sequence shown here is derived from an EMBL/GenBank/DDBJ whole genome shotgun (WGS) entry which is preliminary data.</text>
</comment>
<dbReference type="EMBL" id="CM056783">
    <property type="protein sequence ID" value="KAJ8727231.1"/>
    <property type="molecule type" value="Genomic_DNA"/>
</dbReference>
<evidence type="ECO:0000313" key="2">
    <source>
        <dbReference type="Proteomes" id="UP001231649"/>
    </source>
</evidence>
<dbReference type="Proteomes" id="UP001231649">
    <property type="component" value="Chromosome 7"/>
</dbReference>
<reference evidence="1" key="1">
    <citation type="submission" date="2023-03" db="EMBL/GenBank/DDBJ databases">
        <title>Chromosome-level genomes of two armyworms, Mythimna separata and Mythimna loreyi, provide insights into the biosynthesis and reception of sex pheromones.</title>
        <authorList>
            <person name="Zhao H."/>
        </authorList>
    </citation>
    <scope>NUCLEOTIDE SEQUENCE</scope>
    <source>
        <strain evidence="1">BeijingLab</strain>
    </source>
</reference>
<keyword evidence="2" id="KW-1185">Reference proteome</keyword>
<gene>
    <name evidence="1" type="ORF">PYW08_015628</name>
</gene>
<accession>A0ACC2QWR6</accession>
<name>A0ACC2QWR6_9NEOP</name>
<evidence type="ECO:0000313" key="1">
    <source>
        <dbReference type="EMBL" id="KAJ8727231.1"/>
    </source>
</evidence>
<proteinExistence type="predicted"/>
<organism evidence="1 2">
    <name type="scientific">Mythimna loreyi</name>
    <dbReference type="NCBI Taxonomy" id="667449"/>
    <lineage>
        <taxon>Eukaryota</taxon>
        <taxon>Metazoa</taxon>
        <taxon>Ecdysozoa</taxon>
        <taxon>Arthropoda</taxon>
        <taxon>Hexapoda</taxon>
        <taxon>Insecta</taxon>
        <taxon>Pterygota</taxon>
        <taxon>Neoptera</taxon>
        <taxon>Endopterygota</taxon>
        <taxon>Lepidoptera</taxon>
        <taxon>Glossata</taxon>
        <taxon>Ditrysia</taxon>
        <taxon>Noctuoidea</taxon>
        <taxon>Noctuidae</taxon>
        <taxon>Noctuinae</taxon>
        <taxon>Hadenini</taxon>
        <taxon>Mythimna</taxon>
    </lineage>
</organism>